<dbReference type="Proteomes" id="UP001148662">
    <property type="component" value="Unassembled WGS sequence"/>
</dbReference>
<organism evidence="1 2">
    <name type="scientific">Phlebia brevispora</name>
    <dbReference type="NCBI Taxonomy" id="194682"/>
    <lineage>
        <taxon>Eukaryota</taxon>
        <taxon>Fungi</taxon>
        <taxon>Dikarya</taxon>
        <taxon>Basidiomycota</taxon>
        <taxon>Agaricomycotina</taxon>
        <taxon>Agaricomycetes</taxon>
        <taxon>Polyporales</taxon>
        <taxon>Meruliaceae</taxon>
        <taxon>Phlebia</taxon>
    </lineage>
</organism>
<evidence type="ECO:0000313" key="1">
    <source>
        <dbReference type="EMBL" id="KAJ3545336.1"/>
    </source>
</evidence>
<protein>
    <submittedName>
        <fullName evidence="1">Uncharacterized protein</fullName>
    </submittedName>
</protein>
<comment type="caution">
    <text evidence="1">The sequence shown here is derived from an EMBL/GenBank/DDBJ whole genome shotgun (WGS) entry which is preliminary data.</text>
</comment>
<gene>
    <name evidence="1" type="ORF">NM688_g5637</name>
</gene>
<name>A0ACC1SSB7_9APHY</name>
<keyword evidence="2" id="KW-1185">Reference proteome</keyword>
<dbReference type="EMBL" id="JANHOG010001060">
    <property type="protein sequence ID" value="KAJ3545336.1"/>
    <property type="molecule type" value="Genomic_DNA"/>
</dbReference>
<accession>A0ACC1SSB7</accession>
<proteinExistence type="predicted"/>
<reference evidence="1" key="1">
    <citation type="submission" date="2022-07" db="EMBL/GenBank/DDBJ databases">
        <title>Genome Sequence of Phlebia brevispora.</title>
        <authorList>
            <person name="Buettner E."/>
        </authorList>
    </citation>
    <scope>NUCLEOTIDE SEQUENCE</scope>
    <source>
        <strain evidence="1">MPL23</strain>
    </source>
</reference>
<evidence type="ECO:0000313" key="2">
    <source>
        <dbReference type="Proteomes" id="UP001148662"/>
    </source>
</evidence>
<sequence>MSTHILYDKSVDRDGMPCGFCLSTGNACAIYVTKSRGKHGGYNIDMNKSRCPNKFKFALSHFSTPSTRRFCTNVPIVCPRCSKGSPAVWKYNLERHLCKVHRVGDIMQYEDLWGVSHDELAGMKKRYENPPRVRVGKRKRIELKKSKVIISAAHQCTIALRSFSSETDLGTADTLTHVRGSAAEPSPTRNLDLDQVLNTNLNPADETVESVPPHTGGTIDSEGEATETEPSDDETECSDVPSEDESTLDHCLKGADFDARTSSSESKACICGRPEYSEMVRCDKPGCGQWFHYDCVNIQGPPSGDWFCDEDCRANAGIEVRKPKKRARRDN</sequence>